<dbReference type="PANTHER" id="PTHR33781:SF4">
    <property type="entry name" value="PROTEIN PHYTOCHROME KINASE SUBSTRATE 1"/>
    <property type="match status" value="1"/>
</dbReference>
<name>A0AAV8T3Y2_9ROSI</name>
<accession>A0AAV8T3Y2</accession>
<comment type="caution">
    <text evidence="1">The sequence shown here is derived from an EMBL/GenBank/DDBJ whole genome shotgun (WGS) entry which is preliminary data.</text>
</comment>
<dbReference type="Proteomes" id="UP001159364">
    <property type="component" value="Linkage Group LG07"/>
</dbReference>
<dbReference type="InterPro" id="IPR039615">
    <property type="entry name" value="PKS"/>
</dbReference>
<proteinExistence type="predicted"/>
<protein>
    <submittedName>
        <fullName evidence="1">Uncharacterized protein</fullName>
    </submittedName>
</protein>
<gene>
    <name evidence="1" type="ORF">K2173_022006</name>
</gene>
<dbReference type="GO" id="GO:0009638">
    <property type="term" value="P:phototropism"/>
    <property type="evidence" value="ECO:0007669"/>
    <property type="project" value="InterPro"/>
</dbReference>
<evidence type="ECO:0000313" key="1">
    <source>
        <dbReference type="EMBL" id="KAJ8760968.1"/>
    </source>
</evidence>
<dbReference type="EMBL" id="JAIWQS010000007">
    <property type="protein sequence ID" value="KAJ8760968.1"/>
    <property type="molecule type" value="Genomic_DNA"/>
</dbReference>
<dbReference type="PANTHER" id="PTHR33781">
    <property type="entry name" value="PROTEIN PHYTOCHROME KINASE SUBSTRATE 1-RELATED"/>
    <property type="match status" value="1"/>
</dbReference>
<dbReference type="AlphaFoldDB" id="A0AAV8T3Y2"/>
<sequence length="425" mass="46783">MPTSTTMMSLSQKLSLENYNRETLLDVSFSSHLNTAQETLVHKLPESSLKAAVRPGHHNHPEGAEKGREEIGVFTAEKYFKGVMDNGTSPRITNTVTRRHQVQRDELCGAVAIKPQVPAGIPSFRSESSWNSQSALLKSVLRHPSGMKTNKVKGKSILAGLGRKYCSCFDKDSVDGHEHVGEISFKKTPDSGLIHCQLKKLGYELDIETCFSFPTLSSIAGNLPVNIQQAGQLDLFPRKSIEVFGSPVHDRRSKSLSLERRLTMLSWDATPRFEEIAYSAPPRGVHYEKDSDASSDLFEIESHTGRVKPFLQRHGSDATSGCVTPTTCYAPSEASIDWSVATASAADFSVPSDYEDLRSPTNSMQAFTITTNVKTKTCGDSQKRRSSILLGYKNNAAVRVAGDAYRRNKRLTSTANASCFTFLHS</sequence>
<keyword evidence="2" id="KW-1185">Reference proteome</keyword>
<evidence type="ECO:0000313" key="2">
    <source>
        <dbReference type="Proteomes" id="UP001159364"/>
    </source>
</evidence>
<reference evidence="1 2" key="1">
    <citation type="submission" date="2021-09" db="EMBL/GenBank/DDBJ databases">
        <title>Genomic insights and catalytic innovation underlie evolution of tropane alkaloids biosynthesis.</title>
        <authorList>
            <person name="Wang Y.-J."/>
            <person name="Tian T."/>
            <person name="Huang J.-P."/>
            <person name="Huang S.-X."/>
        </authorList>
    </citation>
    <scope>NUCLEOTIDE SEQUENCE [LARGE SCALE GENOMIC DNA]</scope>
    <source>
        <strain evidence="1">KIB-2018</strain>
        <tissue evidence="1">Leaf</tissue>
    </source>
</reference>
<organism evidence="1 2">
    <name type="scientific">Erythroxylum novogranatense</name>
    <dbReference type="NCBI Taxonomy" id="1862640"/>
    <lineage>
        <taxon>Eukaryota</taxon>
        <taxon>Viridiplantae</taxon>
        <taxon>Streptophyta</taxon>
        <taxon>Embryophyta</taxon>
        <taxon>Tracheophyta</taxon>
        <taxon>Spermatophyta</taxon>
        <taxon>Magnoliopsida</taxon>
        <taxon>eudicotyledons</taxon>
        <taxon>Gunneridae</taxon>
        <taxon>Pentapetalae</taxon>
        <taxon>rosids</taxon>
        <taxon>fabids</taxon>
        <taxon>Malpighiales</taxon>
        <taxon>Erythroxylaceae</taxon>
        <taxon>Erythroxylum</taxon>
    </lineage>
</organism>